<sequence length="70" mass="7514">MECISTDVAASRDQQSGTVLAGVDRGSCSLAAWLKKKVAGLLRWRRGVFGQQTEACCWSLTHGASRMRGG</sequence>
<dbReference type="AlphaFoldDB" id="A0A059DER4"/>
<gene>
    <name evidence="1" type="ORF">EUGRSUZ_A01388</name>
</gene>
<name>A0A059DER4_EUCGR</name>
<dbReference type="Gramene" id="KCW89062">
    <property type="protein sequence ID" value="KCW89062"/>
    <property type="gene ID" value="EUGRSUZ_A01388"/>
</dbReference>
<dbReference type="EMBL" id="KK198753">
    <property type="protein sequence ID" value="KCW89062.1"/>
    <property type="molecule type" value="Genomic_DNA"/>
</dbReference>
<evidence type="ECO:0000313" key="1">
    <source>
        <dbReference type="EMBL" id="KCW89062.1"/>
    </source>
</evidence>
<proteinExistence type="predicted"/>
<dbReference type="InParanoid" id="A0A059DER4"/>
<reference evidence="1" key="1">
    <citation type="submission" date="2013-07" db="EMBL/GenBank/DDBJ databases">
        <title>The genome of Eucalyptus grandis.</title>
        <authorList>
            <person name="Schmutz J."/>
            <person name="Hayes R."/>
            <person name="Myburg A."/>
            <person name="Tuskan G."/>
            <person name="Grattapaglia D."/>
            <person name="Rokhsar D.S."/>
        </authorList>
    </citation>
    <scope>NUCLEOTIDE SEQUENCE</scope>
    <source>
        <tissue evidence="1">Leaf extractions</tissue>
    </source>
</reference>
<accession>A0A059DER4</accession>
<protein>
    <submittedName>
        <fullName evidence="1">Uncharacterized protein</fullName>
    </submittedName>
</protein>
<organism evidence="1">
    <name type="scientific">Eucalyptus grandis</name>
    <name type="common">Flooded gum</name>
    <dbReference type="NCBI Taxonomy" id="71139"/>
    <lineage>
        <taxon>Eukaryota</taxon>
        <taxon>Viridiplantae</taxon>
        <taxon>Streptophyta</taxon>
        <taxon>Embryophyta</taxon>
        <taxon>Tracheophyta</taxon>
        <taxon>Spermatophyta</taxon>
        <taxon>Magnoliopsida</taxon>
        <taxon>eudicotyledons</taxon>
        <taxon>Gunneridae</taxon>
        <taxon>Pentapetalae</taxon>
        <taxon>rosids</taxon>
        <taxon>malvids</taxon>
        <taxon>Myrtales</taxon>
        <taxon>Myrtaceae</taxon>
        <taxon>Myrtoideae</taxon>
        <taxon>Eucalypteae</taxon>
        <taxon>Eucalyptus</taxon>
    </lineage>
</organism>